<evidence type="ECO:0000256" key="6">
    <source>
        <dbReference type="ARBA" id="ARBA00012288"/>
    </source>
</evidence>
<reference evidence="18" key="1">
    <citation type="submission" date="2011-06" db="EMBL/GenBank/DDBJ databases">
        <authorList>
            <consortium name="US DOE Joint Genome Institute (JGI-PGF)"/>
            <person name="Lucas S."/>
            <person name="Han J."/>
            <person name="Lapidus A."/>
            <person name="Cheng J.-F."/>
            <person name="Goodwin L."/>
            <person name="Pitluck S."/>
            <person name="Peters L."/>
            <person name="Land M.L."/>
            <person name="Hauser L."/>
            <person name="Vogl K."/>
            <person name="Liu Z."/>
            <person name="Overmann J."/>
            <person name="Frigaard N.-U."/>
            <person name="Bryant D.A."/>
            <person name="Woyke T.J."/>
        </authorList>
    </citation>
    <scope>NUCLEOTIDE SEQUENCE [LARGE SCALE GENOMIC DNA]</scope>
    <source>
        <strain evidence="18">970</strain>
    </source>
</reference>
<evidence type="ECO:0000256" key="9">
    <source>
        <dbReference type="ARBA" id="ARBA00022793"/>
    </source>
</evidence>
<keyword evidence="9 12" id="KW-0210">Decarboxylase</keyword>
<evidence type="ECO:0000256" key="10">
    <source>
        <dbReference type="ARBA" id="ARBA00023239"/>
    </source>
</evidence>
<name>H8Z7Z4_9GAMM</name>
<feature type="domain" description="Uroporphyrinogen decarboxylase (URO-D)" evidence="15">
    <location>
        <begin position="47"/>
        <end position="56"/>
    </location>
</feature>
<comment type="catalytic activity">
    <reaction evidence="12 13">
        <text>uroporphyrinogen III + 4 H(+) = coproporphyrinogen III + 4 CO2</text>
        <dbReference type="Rhea" id="RHEA:19865"/>
        <dbReference type="ChEBI" id="CHEBI:15378"/>
        <dbReference type="ChEBI" id="CHEBI:16526"/>
        <dbReference type="ChEBI" id="CHEBI:57308"/>
        <dbReference type="ChEBI" id="CHEBI:57309"/>
        <dbReference type="EC" id="4.1.1.37"/>
    </reaction>
</comment>
<dbReference type="PROSITE" id="PS00907">
    <property type="entry name" value="UROD_2"/>
    <property type="match status" value="1"/>
</dbReference>
<keyword evidence="8 12" id="KW-0963">Cytoplasm</keyword>
<dbReference type="FunFam" id="3.20.20.210:FF:000001">
    <property type="entry name" value="Uroporphyrinogen decarboxylase"/>
    <property type="match status" value="1"/>
</dbReference>
<dbReference type="NCBIfam" id="TIGR01464">
    <property type="entry name" value="hemE"/>
    <property type="match status" value="1"/>
</dbReference>
<evidence type="ECO:0000256" key="4">
    <source>
        <dbReference type="ARBA" id="ARBA00009935"/>
    </source>
</evidence>
<evidence type="ECO:0000256" key="8">
    <source>
        <dbReference type="ARBA" id="ARBA00022490"/>
    </source>
</evidence>
<keyword evidence="18" id="KW-1185">Reference proteome</keyword>
<keyword evidence="11 12" id="KW-0627">Porphyrin biosynthesis</keyword>
<proteinExistence type="inferred from homology"/>
<comment type="pathway">
    <text evidence="3 12 13">Porphyrin-containing compound metabolism; protoporphyrin-IX biosynthesis; coproporphyrinogen-III from 5-aminolevulinate: step 4/4.</text>
</comment>
<dbReference type="InterPro" id="IPR038071">
    <property type="entry name" value="UROD/MetE-like_sf"/>
</dbReference>
<feature type="binding site" evidence="12">
    <location>
        <position position="352"/>
    </location>
    <ligand>
        <name>substrate</name>
    </ligand>
</feature>
<gene>
    <name evidence="12" type="primary">hemE</name>
    <name evidence="17" type="ORF">Thi970DRAFT_04688</name>
</gene>
<comment type="similarity">
    <text evidence="4 12 14">Belongs to the uroporphyrinogen decarboxylase family.</text>
</comment>
<comment type="function">
    <text evidence="1 12">Catalyzes the decarboxylation of four acetate groups of uroporphyrinogen-III to yield coproporphyrinogen-III.</text>
</comment>
<feature type="binding site" evidence="12">
    <location>
        <position position="102"/>
    </location>
    <ligand>
        <name>substrate</name>
    </ligand>
</feature>
<accession>H8Z7Z4</accession>
<evidence type="ECO:0000256" key="14">
    <source>
        <dbReference type="RuleBase" id="RU004169"/>
    </source>
</evidence>
<evidence type="ECO:0000256" key="3">
    <source>
        <dbReference type="ARBA" id="ARBA00004804"/>
    </source>
</evidence>
<dbReference type="Gene3D" id="3.20.20.210">
    <property type="match status" value="1"/>
</dbReference>
<protein>
    <recommendedName>
        <fullName evidence="7 12">Uroporphyrinogen decarboxylase</fullName>
        <shortName evidence="12">UPD</shortName>
        <shortName evidence="12">URO-D</shortName>
        <ecNumber evidence="6 12">4.1.1.37</ecNumber>
    </recommendedName>
</protein>
<sequence length="379" mass="42293">MLPQVGCELRESPTKKFATKTDRENVTELKNDVFLRALLREPVDYTPVWMMRQAGRYLPEYRETRAKAGSFMDLCRNPELACEVTLQPLERFPLDAAILFSDILTIPDAMGLGLYFSEGEGPGFERPVRNKEDIERIKVPDPEQELRYVMDAVAVIRRELNGRVPLIGFSGAPWTLATYMVEGGSTKNFALTKAMMFDRPELMHALLGKIADTVTLYLNAQIARGAQAVMIFDTWGGVLSPADFREFSLRYMERIVEGLTREADGRRVPVVLFAKGGGQWLDRMAETGCDALGVDWTMDLADARRLVKDKVALQGNLDPCTLYASPERIEREVGRVLASYGSGSGHVFNLGHGIHPDVNPEHAAAMVSAVHQLSRAYHA</sequence>
<comment type="subunit">
    <text evidence="5 12">Homodimer.</text>
</comment>
<dbReference type="Pfam" id="PF01208">
    <property type="entry name" value="URO-D"/>
    <property type="match status" value="1"/>
</dbReference>
<evidence type="ECO:0000259" key="16">
    <source>
        <dbReference type="PROSITE" id="PS00907"/>
    </source>
</evidence>
<dbReference type="eggNOG" id="COG0407">
    <property type="taxonomic scope" value="Bacteria"/>
</dbReference>
<dbReference type="EC" id="4.1.1.37" evidence="6 12"/>
<evidence type="ECO:0000256" key="1">
    <source>
        <dbReference type="ARBA" id="ARBA00002448"/>
    </source>
</evidence>
<dbReference type="STRING" id="631362.Thi970DRAFT_04688"/>
<evidence type="ECO:0000313" key="18">
    <source>
        <dbReference type="Proteomes" id="UP000002964"/>
    </source>
</evidence>
<feature type="site" description="Transition state stabilizer" evidence="12">
    <location>
        <position position="102"/>
    </location>
</feature>
<dbReference type="InterPro" id="IPR006361">
    <property type="entry name" value="Uroporphyrinogen_deCO2ase_HemE"/>
</dbReference>
<evidence type="ECO:0000256" key="7">
    <source>
        <dbReference type="ARBA" id="ARBA00014308"/>
    </source>
</evidence>
<dbReference type="PANTHER" id="PTHR21091">
    <property type="entry name" value="METHYLTETRAHYDROFOLATE:HOMOCYSTEINE METHYLTRANSFERASE RELATED"/>
    <property type="match status" value="1"/>
</dbReference>
<dbReference type="HAMAP" id="MF_00218">
    <property type="entry name" value="URO_D"/>
    <property type="match status" value="1"/>
</dbReference>
<keyword evidence="10 12" id="KW-0456">Lyase</keyword>
<feature type="binding site" evidence="12">
    <location>
        <position position="234"/>
    </location>
    <ligand>
        <name>substrate</name>
    </ligand>
</feature>
<dbReference type="AlphaFoldDB" id="H8Z7Z4"/>
<dbReference type="UniPathway" id="UPA00251">
    <property type="reaction ID" value="UER00321"/>
</dbReference>
<evidence type="ECO:0000256" key="12">
    <source>
        <dbReference type="HAMAP-Rule" id="MF_00218"/>
    </source>
</evidence>
<dbReference type="PROSITE" id="PS00906">
    <property type="entry name" value="UROD_1"/>
    <property type="match status" value="1"/>
</dbReference>
<dbReference type="GO" id="GO:0019353">
    <property type="term" value="P:protoporphyrinogen IX biosynthetic process from glutamate"/>
    <property type="evidence" value="ECO:0007669"/>
    <property type="project" value="TreeGrafter"/>
</dbReference>
<reference evidence="17 18" key="2">
    <citation type="submission" date="2011-11" db="EMBL/GenBank/DDBJ databases">
        <authorList>
            <consortium name="US DOE Joint Genome Institute"/>
            <person name="Lucas S."/>
            <person name="Han J."/>
            <person name="Lapidus A."/>
            <person name="Cheng J.-F."/>
            <person name="Goodwin L."/>
            <person name="Pitluck S."/>
            <person name="Peters L."/>
            <person name="Ovchinnikova G."/>
            <person name="Zhang X."/>
            <person name="Detter J.C."/>
            <person name="Han C."/>
            <person name="Tapia R."/>
            <person name="Land M."/>
            <person name="Hauser L."/>
            <person name="Kyrpides N."/>
            <person name="Ivanova N."/>
            <person name="Pagani I."/>
            <person name="Vogl K."/>
            <person name="Liu Z."/>
            <person name="Overmann J."/>
            <person name="Frigaard N.-U."/>
            <person name="Bryant D."/>
            <person name="Woyke T."/>
        </authorList>
    </citation>
    <scope>NUCLEOTIDE SEQUENCE [LARGE SCALE GENOMIC DNA]</scope>
    <source>
        <strain evidence="17 18">970</strain>
    </source>
</reference>
<evidence type="ECO:0000313" key="17">
    <source>
        <dbReference type="EMBL" id="EIC21006.1"/>
    </source>
</evidence>
<dbReference type="GO" id="GO:0004853">
    <property type="term" value="F:uroporphyrinogen decarboxylase activity"/>
    <property type="evidence" value="ECO:0007669"/>
    <property type="project" value="UniProtKB-UniRule"/>
</dbReference>
<dbReference type="EMBL" id="JH603170">
    <property type="protein sequence ID" value="EIC21006.1"/>
    <property type="molecule type" value="Genomic_DNA"/>
</dbReference>
<organism evidence="17 18">
    <name type="scientific">Thiorhodovibrio frisius</name>
    <dbReference type="NCBI Taxonomy" id="631362"/>
    <lineage>
        <taxon>Bacteria</taxon>
        <taxon>Pseudomonadati</taxon>
        <taxon>Pseudomonadota</taxon>
        <taxon>Gammaproteobacteria</taxon>
        <taxon>Chromatiales</taxon>
        <taxon>Chromatiaceae</taxon>
        <taxon>Thiorhodovibrio</taxon>
    </lineage>
</organism>
<dbReference type="CDD" id="cd00717">
    <property type="entry name" value="URO-D"/>
    <property type="match status" value="1"/>
</dbReference>
<evidence type="ECO:0000256" key="13">
    <source>
        <dbReference type="RuleBase" id="RU000554"/>
    </source>
</evidence>
<feature type="binding site" evidence="12">
    <location>
        <begin position="52"/>
        <end position="56"/>
    </location>
    <ligand>
        <name>substrate</name>
    </ligand>
</feature>
<dbReference type="HOGENOM" id="CLU_040933_0_0_6"/>
<feature type="domain" description="Uroporphyrinogen decarboxylase (URO-D)" evidence="16">
    <location>
        <begin position="167"/>
        <end position="183"/>
    </location>
</feature>
<dbReference type="PANTHER" id="PTHR21091:SF169">
    <property type="entry name" value="UROPORPHYRINOGEN DECARBOXYLASE"/>
    <property type="match status" value="1"/>
</dbReference>
<feature type="binding site" evidence="12">
    <location>
        <position position="179"/>
    </location>
    <ligand>
        <name>substrate</name>
    </ligand>
</feature>
<evidence type="ECO:0000256" key="2">
    <source>
        <dbReference type="ARBA" id="ARBA00004496"/>
    </source>
</evidence>
<evidence type="ECO:0000259" key="15">
    <source>
        <dbReference type="PROSITE" id="PS00906"/>
    </source>
</evidence>
<evidence type="ECO:0000256" key="5">
    <source>
        <dbReference type="ARBA" id="ARBA00011738"/>
    </source>
</evidence>
<comment type="subcellular location">
    <subcellularLocation>
        <location evidence="2 12">Cytoplasm</location>
    </subcellularLocation>
</comment>
<dbReference type="Proteomes" id="UP000002964">
    <property type="component" value="Unassembled WGS sequence"/>
</dbReference>
<dbReference type="InterPro" id="IPR000257">
    <property type="entry name" value="Uroporphyrinogen_deCOase"/>
</dbReference>
<comment type="caution">
    <text evidence="12">Lacks conserved residue(s) required for the propagation of feature annotation.</text>
</comment>
<dbReference type="SUPFAM" id="SSF51726">
    <property type="entry name" value="UROD/MetE-like"/>
    <property type="match status" value="1"/>
</dbReference>
<evidence type="ECO:0000256" key="11">
    <source>
        <dbReference type="ARBA" id="ARBA00023244"/>
    </source>
</evidence>
<dbReference type="GO" id="GO:0005829">
    <property type="term" value="C:cytosol"/>
    <property type="evidence" value="ECO:0007669"/>
    <property type="project" value="TreeGrafter"/>
</dbReference>